<name>A0AA88TDI0_9TELE</name>
<dbReference type="AlphaFoldDB" id="A0AA88TDI0"/>
<evidence type="ECO:0000313" key="1">
    <source>
        <dbReference type="EMBL" id="KAK2878454.1"/>
    </source>
</evidence>
<organism evidence="1 2">
    <name type="scientific">Cirrhinus molitorella</name>
    <name type="common">mud carp</name>
    <dbReference type="NCBI Taxonomy" id="172907"/>
    <lineage>
        <taxon>Eukaryota</taxon>
        <taxon>Metazoa</taxon>
        <taxon>Chordata</taxon>
        <taxon>Craniata</taxon>
        <taxon>Vertebrata</taxon>
        <taxon>Euteleostomi</taxon>
        <taxon>Actinopterygii</taxon>
        <taxon>Neopterygii</taxon>
        <taxon>Teleostei</taxon>
        <taxon>Ostariophysi</taxon>
        <taxon>Cypriniformes</taxon>
        <taxon>Cyprinidae</taxon>
        <taxon>Labeoninae</taxon>
        <taxon>Labeonini</taxon>
        <taxon>Cirrhinus</taxon>
    </lineage>
</organism>
<reference evidence="1" key="1">
    <citation type="submission" date="2023-08" db="EMBL/GenBank/DDBJ databases">
        <title>Chromosome-level Genome Assembly of mud carp (Cirrhinus molitorella).</title>
        <authorList>
            <person name="Liu H."/>
        </authorList>
    </citation>
    <scope>NUCLEOTIDE SEQUENCE</scope>
    <source>
        <strain evidence="1">Prfri</strain>
        <tissue evidence="1">Muscle</tissue>
    </source>
</reference>
<gene>
    <name evidence="1" type="ORF">Q8A67_019245</name>
</gene>
<comment type="caution">
    <text evidence="1">The sequence shown here is derived from an EMBL/GenBank/DDBJ whole genome shotgun (WGS) entry which is preliminary data.</text>
</comment>
<keyword evidence="2" id="KW-1185">Reference proteome</keyword>
<evidence type="ECO:0000313" key="2">
    <source>
        <dbReference type="Proteomes" id="UP001187343"/>
    </source>
</evidence>
<sequence>MATGSVQHRCMLRRCSFRQEAIRGVVVMASKGTRLETERKKLEPSFTEAGGTGLRGHDFEFSRRSERCVRTRRCIRLINEAEVFGTQG</sequence>
<protein>
    <submittedName>
        <fullName evidence="1">Uncharacterized protein</fullName>
    </submittedName>
</protein>
<dbReference type="EMBL" id="JAUYZG010000019">
    <property type="protein sequence ID" value="KAK2878454.1"/>
    <property type="molecule type" value="Genomic_DNA"/>
</dbReference>
<accession>A0AA88TDI0</accession>
<proteinExistence type="predicted"/>
<dbReference type="Proteomes" id="UP001187343">
    <property type="component" value="Unassembled WGS sequence"/>
</dbReference>